<proteinExistence type="predicted"/>
<gene>
    <name evidence="1" type="ORF">OKIOD_LOCUS1299</name>
</gene>
<evidence type="ECO:0000313" key="1">
    <source>
        <dbReference type="EMBL" id="CAG5080924.1"/>
    </source>
</evidence>
<evidence type="ECO:0000313" key="2">
    <source>
        <dbReference type="Proteomes" id="UP001158576"/>
    </source>
</evidence>
<dbReference type="Proteomes" id="UP001158576">
    <property type="component" value="Chromosome PAR"/>
</dbReference>
<sequence>MPVLKHVSPTATYSRILKKIGLDLNEAAKMSMADIKPKVYGLKDEDMEAQFEFIEQQQQFCEQQGEDVTFTTEPVAEFQTDRASSSTVSFDSGYCGRSSGISEPTALDFQGRNLLFPNFSAEKRRSVAAFPIQFQKTLSKLSQSTISTLQRENLVSEQVFARISDRELEELEIPEGDVTALKCMVVQARLHAARQYKLEKQPLMMPENVITKALPISSKVTLKALKKHKMLNLNLYTTCPVEEITAIFARYPAIPKEDRQNILGGVALARYAQKLAPTRA</sequence>
<name>A0ABN7RPY5_OIKDI</name>
<keyword evidence="2" id="KW-1185">Reference proteome</keyword>
<dbReference type="EMBL" id="OU015568">
    <property type="protein sequence ID" value="CAG5080924.1"/>
    <property type="molecule type" value="Genomic_DNA"/>
</dbReference>
<reference evidence="1 2" key="1">
    <citation type="submission" date="2021-04" db="EMBL/GenBank/DDBJ databases">
        <authorList>
            <person name="Bliznina A."/>
        </authorList>
    </citation>
    <scope>NUCLEOTIDE SEQUENCE [LARGE SCALE GENOMIC DNA]</scope>
</reference>
<protein>
    <submittedName>
        <fullName evidence="1">Oidioi.mRNA.OKI2018_I69.PAR.g9741.t1.cds</fullName>
    </submittedName>
</protein>
<organism evidence="1 2">
    <name type="scientific">Oikopleura dioica</name>
    <name type="common">Tunicate</name>
    <dbReference type="NCBI Taxonomy" id="34765"/>
    <lineage>
        <taxon>Eukaryota</taxon>
        <taxon>Metazoa</taxon>
        <taxon>Chordata</taxon>
        <taxon>Tunicata</taxon>
        <taxon>Appendicularia</taxon>
        <taxon>Copelata</taxon>
        <taxon>Oikopleuridae</taxon>
        <taxon>Oikopleura</taxon>
    </lineage>
</organism>
<accession>A0ABN7RPY5</accession>